<comment type="subcellular location">
    <subcellularLocation>
        <location evidence="1">Cell membrane</location>
        <topology evidence="1">Multi-pass membrane protein</topology>
    </subcellularLocation>
</comment>
<dbReference type="InterPro" id="IPR025857">
    <property type="entry name" value="MacB_PCD"/>
</dbReference>
<proteinExistence type="inferred from homology"/>
<evidence type="ECO:0000259" key="8">
    <source>
        <dbReference type="Pfam" id="PF02687"/>
    </source>
</evidence>
<dbReference type="Proteomes" id="UP001234343">
    <property type="component" value="Unassembled WGS sequence"/>
</dbReference>
<feature type="transmembrane region" description="Helical" evidence="7">
    <location>
        <begin position="270"/>
        <end position="294"/>
    </location>
</feature>
<evidence type="ECO:0000256" key="3">
    <source>
        <dbReference type="ARBA" id="ARBA00022692"/>
    </source>
</evidence>
<dbReference type="Pfam" id="PF12704">
    <property type="entry name" value="MacB_PCD"/>
    <property type="match status" value="1"/>
</dbReference>
<keyword evidence="2" id="KW-1003">Cell membrane</keyword>
<keyword evidence="5 7" id="KW-0472">Membrane</keyword>
<organism evidence="10 11">
    <name type="scientific">Alteromonas arenosi</name>
    <dbReference type="NCBI Taxonomy" id="3055817"/>
    <lineage>
        <taxon>Bacteria</taxon>
        <taxon>Pseudomonadati</taxon>
        <taxon>Pseudomonadota</taxon>
        <taxon>Gammaproteobacteria</taxon>
        <taxon>Alteromonadales</taxon>
        <taxon>Alteromonadaceae</taxon>
        <taxon>Alteromonas/Salinimonas group</taxon>
        <taxon>Alteromonas</taxon>
    </lineage>
</organism>
<reference evidence="10 11" key="1">
    <citation type="submission" date="2023-06" db="EMBL/GenBank/DDBJ databases">
        <title>Alteromonas sp. ASW11-36 isolated from intertidal sand.</title>
        <authorList>
            <person name="Li Y."/>
        </authorList>
    </citation>
    <scope>NUCLEOTIDE SEQUENCE [LARGE SCALE GENOMIC DNA]</scope>
    <source>
        <strain evidence="10 11">ASW11-36</strain>
    </source>
</reference>
<evidence type="ECO:0000256" key="6">
    <source>
        <dbReference type="ARBA" id="ARBA00038076"/>
    </source>
</evidence>
<dbReference type="PANTHER" id="PTHR30572:SF4">
    <property type="entry name" value="ABC TRANSPORTER PERMEASE YTRF"/>
    <property type="match status" value="1"/>
</dbReference>
<feature type="transmembrane region" description="Helical" evidence="7">
    <location>
        <begin position="355"/>
        <end position="374"/>
    </location>
</feature>
<evidence type="ECO:0000256" key="5">
    <source>
        <dbReference type="ARBA" id="ARBA00023136"/>
    </source>
</evidence>
<feature type="domain" description="ABC3 transporter permease C-terminal" evidence="8">
    <location>
        <begin position="273"/>
        <end position="385"/>
    </location>
</feature>
<evidence type="ECO:0000256" key="7">
    <source>
        <dbReference type="SAM" id="Phobius"/>
    </source>
</evidence>
<keyword evidence="3 7" id="KW-0812">Transmembrane</keyword>
<protein>
    <submittedName>
        <fullName evidence="10">ABC transporter permease</fullName>
    </submittedName>
</protein>
<keyword evidence="11" id="KW-1185">Reference proteome</keyword>
<gene>
    <name evidence="10" type="ORF">QTP81_10260</name>
</gene>
<dbReference type="PANTHER" id="PTHR30572">
    <property type="entry name" value="MEMBRANE COMPONENT OF TRANSPORTER-RELATED"/>
    <property type="match status" value="1"/>
</dbReference>
<sequence>MRNKVGALLIAIQIAVTMTIVLNSISIVVERDKMMQRASGLDEQNTFYLTSTGYTSDFNAQNTVTEDLLAIRAIPGVVDAIQLNAIPISGGGWSMSLATEAGPDVEGTGTAVYMVDEHGLETLDLDLIAGRNFTANEIRWRQAAQPDWPETVIITEALALTIFDNVDAAVGQTVYIGNDEPMTIIGVIDQLQAPWVGWNNLEHSMLSPENMAFNSTRYLIRTEDGERDRLMPIVEEMLAARTSGRIIRNMDTLTATRDRSYRQHNAMIKILLTVIVCLTLITALGIVGLASFSVQKRIKQIGTKRALGASQASVMRYFMLENGMISTVGLVLGTGLTIGLNMLLVNWFNLTPLDWMYIPIGVISLLIVGQIAVLGPARRAANIAPATATRTL</sequence>
<dbReference type="InterPro" id="IPR050250">
    <property type="entry name" value="Macrolide_Exporter_MacB"/>
</dbReference>
<feature type="transmembrane region" description="Helical" evidence="7">
    <location>
        <begin position="325"/>
        <end position="349"/>
    </location>
</feature>
<feature type="transmembrane region" description="Helical" evidence="7">
    <location>
        <begin position="7"/>
        <end position="29"/>
    </location>
</feature>
<evidence type="ECO:0000256" key="4">
    <source>
        <dbReference type="ARBA" id="ARBA00022989"/>
    </source>
</evidence>
<feature type="domain" description="MacB-like periplasmic core" evidence="9">
    <location>
        <begin position="9"/>
        <end position="190"/>
    </location>
</feature>
<dbReference type="InterPro" id="IPR003838">
    <property type="entry name" value="ABC3_permease_C"/>
</dbReference>
<dbReference type="EMBL" id="JAUCBP010000007">
    <property type="protein sequence ID" value="MDM7860980.1"/>
    <property type="molecule type" value="Genomic_DNA"/>
</dbReference>
<evidence type="ECO:0000259" key="9">
    <source>
        <dbReference type="Pfam" id="PF12704"/>
    </source>
</evidence>
<evidence type="ECO:0000256" key="1">
    <source>
        <dbReference type="ARBA" id="ARBA00004651"/>
    </source>
</evidence>
<keyword evidence="4 7" id="KW-1133">Transmembrane helix</keyword>
<accession>A0ABT7SXR0</accession>
<evidence type="ECO:0000313" key="11">
    <source>
        <dbReference type="Proteomes" id="UP001234343"/>
    </source>
</evidence>
<name>A0ABT7SXR0_9ALTE</name>
<comment type="caution">
    <text evidence="10">The sequence shown here is derived from an EMBL/GenBank/DDBJ whole genome shotgun (WGS) entry which is preliminary data.</text>
</comment>
<dbReference type="Pfam" id="PF02687">
    <property type="entry name" value="FtsX"/>
    <property type="match status" value="1"/>
</dbReference>
<evidence type="ECO:0000313" key="10">
    <source>
        <dbReference type="EMBL" id="MDM7860980.1"/>
    </source>
</evidence>
<evidence type="ECO:0000256" key="2">
    <source>
        <dbReference type="ARBA" id="ARBA00022475"/>
    </source>
</evidence>
<comment type="similarity">
    <text evidence="6">Belongs to the ABC-4 integral membrane protein family.</text>
</comment>